<accession>A0A158BX01</accession>
<dbReference type="AlphaFoldDB" id="A0A158BX01"/>
<protein>
    <submittedName>
        <fullName evidence="2">Uncharacterized protein</fullName>
    </submittedName>
</protein>
<name>A0A158BX01_9BURK</name>
<evidence type="ECO:0000256" key="1">
    <source>
        <dbReference type="SAM" id="MobiDB-lite"/>
    </source>
</evidence>
<proteinExistence type="predicted"/>
<feature type="region of interest" description="Disordered" evidence="1">
    <location>
        <begin position="157"/>
        <end position="243"/>
    </location>
</feature>
<feature type="region of interest" description="Disordered" evidence="1">
    <location>
        <begin position="31"/>
        <end position="56"/>
    </location>
</feature>
<dbReference type="EMBL" id="FCOI02000017">
    <property type="protein sequence ID" value="SAK74649.1"/>
    <property type="molecule type" value="Genomic_DNA"/>
</dbReference>
<dbReference type="Proteomes" id="UP000054624">
    <property type="component" value="Unassembled WGS sequence"/>
</dbReference>
<sequence length="257" mass="28375">MGARKPALKMAIAAARWNDLSETQGYFALRAPTHRRPLQRSQATNGDPKRRARSHAAGTSAAISACKMAAACPGIRVFRQSAGAPVWCSGSLVGWNWRSRKWTRGMYGGSARGYLQPGAGLASWRERPVSTVWPVTDRIARAVLLLQRRRRTDRDFQSAPTARVERKGWLRRAPDSRRTLHPAKRPRAAGGAKTPNMSSRPSHWQSFNGPTDGRRATSSNVQPRAPGLVHSRRPLVEGRRQRVAAGPTIERVALRLG</sequence>
<organism evidence="2 3">
    <name type="scientific">Caballeronia temeraria</name>
    <dbReference type="NCBI Taxonomy" id="1777137"/>
    <lineage>
        <taxon>Bacteria</taxon>
        <taxon>Pseudomonadati</taxon>
        <taxon>Pseudomonadota</taxon>
        <taxon>Betaproteobacteria</taxon>
        <taxon>Burkholderiales</taxon>
        <taxon>Burkholderiaceae</taxon>
        <taxon>Caballeronia</taxon>
    </lineage>
</organism>
<gene>
    <name evidence="2" type="ORF">AWB76_04808</name>
</gene>
<evidence type="ECO:0000313" key="3">
    <source>
        <dbReference type="Proteomes" id="UP000054624"/>
    </source>
</evidence>
<feature type="compositionally biased region" description="Basic and acidic residues" evidence="1">
    <location>
        <begin position="163"/>
        <end position="178"/>
    </location>
</feature>
<evidence type="ECO:0000313" key="2">
    <source>
        <dbReference type="EMBL" id="SAK74649.1"/>
    </source>
</evidence>
<feature type="compositionally biased region" description="Polar residues" evidence="1">
    <location>
        <begin position="195"/>
        <end position="209"/>
    </location>
</feature>
<reference evidence="3" key="1">
    <citation type="submission" date="2016-01" db="EMBL/GenBank/DDBJ databases">
        <authorList>
            <person name="Peeters Charlotte."/>
        </authorList>
    </citation>
    <scope>NUCLEOTIDE SEQUENCE [LARGE SCALE GENOMIC DNA]</scope>
</reference>
<keyword evidence="3" id="KW-1185">Reference proteome</keyword>